<organism evidence="1">
    <name type="scientific">Sesamum calycinum</name>
    <dbReference type="NCBI Taxonomy" id="2727403"/>
    <lineage>
        <taxon>Eukaryota</taxon>
        <taxon>Viridiplantae</taxon>
        <taxon>Streptophyta</taxon>
        <taxon>Embryophyta</taxon>
        <taxon>Tracheophyta</taxon>
        <taxon>Spermatophyta</taxon>
        <taxon>Magnoliopsida</taxon>
        <taxon>eudicotyledons</taxon>
        <taxon>Gunneridae</taxon>
        <taxon>Pentapetalae</taxon>
        <taxon>asterids</taxon>
        <taxon>lamiids</taxon>
        <taxon>Lamiales</taxon>
        <taxon>Pedaliaceae</taxon>
        <taxon>Sesamum</taxon>
    </lineage>
</organism>
<evidence type="ECO:0000313" key="1">
    <source>
        <dbReference type="EMBL" id="KAL0310478.1"/>
    </source>
</evidence>
<reference evidence="1" key="2">
    <citation type="journal article" date="2024" name="Plant">
        <title>Genomic evolution and insights into agronomic trait innovations of Sesamum species.</title>
        <authorList>
            <person name="Miao H."/>
            <person name="Wang L."/>
            <person name="Qu L."/>
            <person name="Liu H."/>
            <person name="Sun Y."/>
            <person name="Le M."/>
            <person name="Wang Q."/>
            <person name="Wei S."/>
            <person name="Zheng Y."/>
            <person name="Lin W."/>
            <person name="Duan Y."/>
            <person name="Cao H."/>
            <person name="Xiong S."/>
            <person name="Wang X."/>
            <person name="Wei L."/>
            <person name="Li C."/>
            <person name="Ma Q."/>
            <person name="Ju M."/>
            <person name="Zhao R."/>
            <person name="Li G."/>
            <person name="Mu C."/>
            <person name="Tian Q."/>
            <person name="Mei H."/>
            <person name="Zhang T."/>
            <person name="Gao T."/>
            <person name="Zhang H."/>
        </authorList>
    </citation>
    <scope>NUCLEOTIDE SEQUENCE</scope>
    <source>
        <strain evidence="1">KEN8</strain>
    </source>
</reference>
<evidence type="ECO:0008006" key="2">
    <source>
        <dbReference type="Google" id="ProtNLM"/>
    </source>
</evidence>
<proteinExistence type="predicted"/>
<accession>A0AAW2KY14</accession>
<comment type="caution">
    <text evidence="1">The sequence shown here is derived from an EMBL/GenBank/DDBJ whole genome shotgun (WGS) entry which is preliminary data.</text>
</comment>
<reference evidence="1" key="1">
    <citation type="submission" date="2020-06" db="EMBL/GenBank/DDBJ databases">
        <authorList>
            <person name="Li T."/>
            <person name="Hu X."/>
            <person name="Zhang T."/>
            <person name="Song X."/>
            <person name="Zhang H."/>
            <person name="Dai N."/>
            <person name="Sheng W."/>
            <person name="Hou X."/>
            <person name="Wei L."/>
        </authorList>
    </citation>
    <scope>NUCLEOTIDE SEQUENCE</scope>
    <source>
        <strain evidence="1">KEN8</strain>
        <tissue evidence="1">Leaf</tissue>
    </source>
</reference>
<protein>
    <recommendedName>
        <fullName evidence="2">Reverse transcriptase Ty1/copia-type domain-containing protein</fullName>
    </recommendedName>
</protein>
<name>A0AAW2KY14_9LAMI</name>
<sequence>MGHDFIKNKHDPCAYKKVSGSTVVYLVLYANNILLFGNDVKMLGDIKGEASYILGIKIYKDRSQRMLGLTRSSYIEKSEEIHDGKLKTGIPSNET</sequence>
<dbReference type="AlphaFoldDB" id="A0AAW2KY14"/>
<gene>
    <name evidence="1" type="ORF">Scaly_2924100</name>
</gene>
<dbReference type="EMBL" id="JACGWM010000179">
    <property type="protein sequence ID" value="KAL0310478.1"/>
    <property type="molecule type" value="Genomic_DNA"/>
</dbReference>